<dbReference type="HOGENOM" id="CLU_054590_7_3_2"/>
<dbReference type="Pfam" id="PF01738">
    <property type="entry name" value="DLH"/>
    <property type="match status" value="1"/>
</dbReference>
<dbReference type="Proteomes" id="UP000001024">
    <property type="component" value="Chromosome"/>
</dbReference>
<sequence>MLQNGYVPCSFRISMAGMDVEFNTKNDVIKAYLSRPDDGMRHPGIVVIHEIFGLDDHIRSVADRISREGYVALAPDLFSSHELSAKITREGILESMKFIMSIPPEKQRDDSYRNSLLNSMPEEKRRIMSSTYSALFVNRPTQLLTEYLEYAVDYLKGIGVTSVGSVGFCFGGGMSANLGCTGKVDATVIFYGENPDPIDKVKGMKSVLGLYAGEDHRITSRVPELLAKLIEFSIPVTIKVYPGAYHAFFNDTRPQIYNEAAAKDAWNMMLYFFRTQLGP</sequence>
<name>Q9HLK0_THEAC</name>
<accession>Q9HLK0</accession>
<dbReference type="InterPro" id="IPR002925">
    <property type="entry name" value="Dienelactn_hydro"/>
</dbReference>
<dbReference type="STRING" id="273075.gene:9571444"/>
<evidence type="ECO:0000259" key="1">
    <source>
        <dbReference type="Pfam" id="PF01738"/>
    </source>
</evidence>
<dbReference type="SUPFAM" id="SSF53474">
    <property type="entry name" value="alpha/beta-Hydrolases"/>
    <property type="match status" value="1"/>
</dbReference>
<organism evidence="2 3">
    <name type="scientific">Thermoplasma acidophilum (strain ATCC 25905 / DSM 1728 / JCM 9062 / NBRC 15155 / AMRC-C165)</name>
    <dbReference type="NCBI Taxonomy" id="273075"/>
    <lineage>
        <taxon>Archaea</taxon>
        <taxon>Methanobacteriati</taxon>
        <taxon>Thermoplasmatota</taxon>
        <taxon>Thermoplasmata</taxon>
        <taxon>Thermoplasmatales</taxon>
        <taxon>Thermoplasmataceae</taxon>
        <taxon>Thermoplasma</taxon>
    </lineage>
</organism>
<dbReference type="EnsemblBacteria" id="CAC11373">
    <property type="protein sequence ID" value="CAC11373"/>
    <property type="gene ID" value="CAC11373"/>
</dbReference>
<dbReference type="InterPro" id="IPR029058">
    <property type="entry name" value="AB_hydrolase_fold"/>
</dbReference>
<keyword evidence="3" id="KW-1185">Reference proteome</keyword>
<dbReference type="EMBL" id="AL445063">
    <property type="protein sequence ID" value="CAC11373.1"/>
    <property type="molecule type" value="Genomic_DNA"/>
</dbReference>
<dbReference type="KEGG" id="tac:Ta0228"/>
<reference evidence="2 3" key="1">
    <citation type="journal article" date="2000" name="Nature">
        <title>The genome sequence of the thermoacidophilic scavenger Thermoplasma acidophilum.</title>
        <authorList>
            <person name="Ruepp A."/>
            <person name="Graml W."/>
            <person name="Santos-Martinez M.L."/>
            <person name="Koretke K.K."/>
            <person name="Volker C."/>
            <person name="Mewes H.W."/>
            <person name="Frishman D."/>
            <person name="Stocker S."/>
            <person name="Lupas A.N."/>
            <person name="Baumeister W."/>
        </authorList>
    </citation>
    <scope>NUCLEOTIDE SEQUENCE [LARGE SCALE GENOMIC DNA]</scope>
    <source>
        <strain evidence="3">ATCC 25905 / DSM 1728 / JCM 9062 / NBRC 15155 / AMRC-C165</strain>
    </source>
</reference>
<dbReference type="FunCoup" id="Q9HLK0">
    <property type="interactions" value="62"/>
</dbReference>
<gene>
    <name evidence="2" type="ordered locus">Ta0228</name>
</gene>
<dbReference type="ESTHER" id="theac-TA0228">
    <property type="family name" value="Dienelactone_hydrolase"/>
</dbReference>
<dbReference type="eggNOG" id="arCOG01659">
    <property type="taxonomic scope" value="Archaea"/>
</dbReference>
<evidence type="ECO:0000313" key="2">
    <source>
        <dbReference type="EMBL" id="CAC11373.1"/>
    </source>
</evidence>
<feature type="domain" description="Dienelactone hydrolase" evidence="1">
    <location>
        <begin position="29"/>
        <end position="275"/>
    </location>
</feature>
<dbReference type="PANTHER" id="PTHR46623">
    <property type="entry name" value="CARBOXYMETHYLENEBUTENOLIDASE-RELATED"/>
    <property type="match status" value="1"/>
</dbReference>
<evidence type="ECO:0000313" key="3">
    <source>
        <dbReference type="Proteomes" id="UP000001024"/>
    </source>
</evidence>
<protein>
    <recommendedName>
        <fullName evidence="1">Dienelactone hydrolase domain-containing protein</fullName>
    </recommendedName>
</protein>
<dbReference type="PaxDb" id="273075-Ta0228"/>
<dbReference type="Gene3D" id="3.40.50.1820">
    <property type="entry name" value="alpha/beta hydrolase"/>
    <property type="match status" value="1"/>
</dbReference>
<dbReference type="AlphaFoldDB" id="Q9HLK0"/>
<dbReference type="PANTHER" id="PTHR46623:SF6">
    <property type="entry name" value="ALPHA_BETA-HYDROLASES SUPERFAMILY PROTEIN"/>
    <property type="match status" value="1"/>
</dbReference>
<dbReference type="InParanoid" id="Q9HLK0"/>
<dbReference type="GO" id="GO:0016787">
    <property type="term" value="F:hydrolase activity"/>
    <property type="evidence" value="ECO:0007669"/>
    <property type="project" value="InterPro"/>
</dbReference>
<proteinExistence type="predicted"/>
<dbReference type="InterPro" id="IPR051049">
    <property type="entry name" value="Dienelactone_hydrolase-like"/>
</dbReference>